<feature type="domain" description="GST C-terminal" evidence="2">
    <location>
        <begin position="97"/>
        <end position="222"/>
    </location>
</feature>
<dbReference type="GO" id="GO:0004364">
    <property type="term" value="F:glutathione transferase activity"/>
    <property type="evidence" value="ECO:0007669"/>
    <property type="project" value="TreeGrafter"/>
</dbReference>
<dbReference type="Proteomes" id="UP000053815">
    <property type="component" value="Unassembled WGS sequence"/>
</dbReference>
<dbReference type="Gene3D" id="3.40.30.10">
    <property type="entry name" value="Glutaredoxin"/>
    <property type="match status" value="1"/>
</dbReference>
<evidence type="ECO:0000313" key="3">
    <source>
        <dbReference type="EMBL" id="GAN08760.1"/>
    </source>
</evidence>
<keyword evidence="4" id="KW-1185">Reference proteome</keyword>
<feature type="domain" description="GST N-terminal" evidence="1">
    <location>
        <begin position="11"/>
        <end position="94"/>
    </location>
</feature>
<evidence type="ECO:0000259" key="2">
    <source>
        <dbReference type="PROSITE" id="PS50405"/>
    </source>
</evidence>
<organism evidence="3">
    <name type="scientific">Mucor ambiguus</name>
    <dbReference type="NCBI Taxonomy" id="91626"/>
    <lineage>
        <taxon>Eukaryota</taxon>
        <taxon>Fungi</taxon>
        <taxon>Fungi incertae sedis</taxon>
        <taxon>Mucoromycota</taxon>
        <taxon>Mucoromycotina</taxon>
        <taxon>Mucoromycetes</taxon>
        <taxon>Mucorales</taxon>
        <taxon>Mucorineae</taxon>
        <taxon>Mucoraceae</taxon>
        <taxon>Mucor</taxon>
    </lineage>
</organism>
<dbReference type="SUPFAM" id="SSF47616">
    <property type="entry name" value="GST C-terminal domain-like"/>
    <property type="match status" value="1"/>
</dbReference>
<dbReference type="SFLD" id="SFLDS00019">
    <property type="entry name" value="Glutathione_Transferase_(cytos"/>
    <property type="match status" value="1"/>
</dbReference>
<name>A0A0C9LWM0_9FUNG</name>
<dbReference type="InterPro" id="IPR040079">
    <property type="entry name" value="Glutathione_S-Trfase"/>
</dbReference>
<accession>A0A0C9LWM0</accession>
<dbReference type="CDD" id="cd03039">
    <property type="entry name" value="GST_N_Sigma_like"/>
    <property type="match status" value="1"/>
</dbReference>
<reference evidence="3" key="1">
    <citation type="submission" date="2014-09" db="EMBL/GenBank/DDBJ databases">
        <title>Draft genome sequence of an oleaginous Mucoromycotina fungus Mucor ambiguus NBRC6742.</title>
        <authorList>
            <person name="Takeda I."/>
            <person name="Yamane N."/>
            <person name="Morita T."/>
            <person name="Tamano K."/>
            <person name="Machida M."/>
            <person name="Baker S."/>
            <person name="Koike H."/>
        </authorList>
    </citation>
    <scope>NUCLEOTIDE SEQUENCE</scope>
    <source>
        <strain evidence="3">NBRC 6742</strain>
    </source>
</reference>
<dbReference type="InterPro" id="IPR036249">
    <property type="entry name" value="Thioredoxin-like_sf"/>
</dbReference>
<dbReference type="PROSITE" id="PS50405">
    <property type="entry name" value="GST_CTER"/>
    <property type="match status" value="1"/>
</dbReference>
<gene>
    <name evidence="3" type="ORF">MAM1_0222c08276</name>
</gene>
<keyword evidence="3" id="KW-0808">Transferase</keyword>
<dbReference type="OrthoDB" id="414243at2759"/>
<dbReference type="InterPro" id="IPR004046">
    <property type="entry name" value="GST_C"/>
</dbReference>
<dbReference type="InterPro" id="IPR004045">
    <property type="entry name" value="Glutathione_S-Trfase_N"/>
</dbReference>
<dbReference type="InterPro" id="IPR036282">
    <property type="entry name" value="Glutathione-S-Trfase_C_sf"/>
</dbReference>
<evidence type="ECO:0000313" key="4">
    <source>
        <dbReference type="Proteomes" id="UP000053815"/>
    </source>
</evidence>
<dbReference type="GO" id="GO:0006749">
    <property type="term" value="P:glutathione metabolic process"/>
    <property type="evidence" value="ECO:0007669"/>
    <property type="project" value="TreeGrafter"/>
</dbReference>
<dbReference type="InterPro" id="IPR010987">
    <property type="entry name" value="Glutathione-S-Trfase_C-like"/>
</dbReference>
<dbReference type="PANTHER" id="PTHR11571">
    <property type="entry name" value="GLUTATHIONE S-TRANSFERASE"/>
    <property type="match status" value="1"/>
</dbReference>
<evidence type="ECO:0000259" key="1">
    <source>
        <dbReference type="PROSITE" id="PS50404"/>
    </source>
</evidence>
<dbReference type="InterPro" id="IPR050213">
    <property type="entry name" value="GST_superfamily"/>
</dbReference>
<dbReference type="PANTHER" id="PTHR11571:SF150">
    <property type="entry name" value="GLUTATHIONE S-TRANSFERASE"/>
    <property type="match status" value="1"/>
</dbReference>
<dbReference type="EMBL" id="DF836511">
    <property type="protein sequence ID" value="GAN08760.1"/>
    <property type="molecule type" value="Genomic_DNA"/>
</dbReference>
<protein>
    <submittedName>
        <fullName evidence="3">Glutathione S-transferase</fullName>
    </submittedName>
</protein>
<dbReference type="STRING" id="91626.A0A0C9LWM0"/>
<dbReference type="Pfam" id="PF14497">
    <property type="entry name" value="GST_C_3"/>
    <property type="match status" value="1"/>
</dbReference>
<proteinExistence type="predicted"/>
<dbReference type="AlphaFoldDB" id="A0A0C9LWM0"/>
<dbReference type="SUPFAM" id="SSF52833">
    <property type="entry name" value="Thioredoxin-like"/>
    <property type="match status" value="1"/>
</dbReference>
<sequence>MSEFEGSKIYYFKNVGNNPIKGRGDPLRLLFNDAGISFEYIRITFAEWPEMKQKLIQDGHRMPTLPYLLTKSGKFYGTTVPLLRYISKKLNKYIPKDSEDEYLADAYADIYLDWMSKWVEAFLSKKPDAMSNYENEYCASQHANWNSILGDKQGPFIFGDEISYTDFLLYHQLNNDFGAKVNAEKYPRIAEFVKAIQNRPSLQKHFEIEKKEFSEIQNEKVQ</sequence>
<dbReference type="Gene3D" id="1.20.1050.10">
    <property type="match status" value="1"/>
</dbReference>
<dbReference type="PROSITE" id="PS50404">
    <property type="entry name" value="GST_NTER"/>
    <property type="match status" value="1"/>
</dbReference>